<dbReference type="OrthoDB" id="5403729at2759"/>
<protein>
    <recommendedName>
        <fullName evidence="4">Nuclear distribution protein RO10</fullName>
    </recommendedName>
</protein>
<feature type="region of interest" description="Disordered" evidence="1">
    <location>
        <begin position="103"/>
        <end position="123"/>
    </location>
</feature>
<feature type="compositionally biased region" description="Low complexity" evidence="1">
    <location>
        <begin position="103"/>
        <end position="116"/>
    </location>
</feature>
<dbReference type="EMBL" id="PDNC01000002">
    <property type="protein sequence ID" value="PGH09995.1"/>
    <property type="molecule type" value="Genomic_DNA"/>
</dbReference>
<dbReference type="AlphaFoldDB" id="A0A2B7XM20"/>
<evidence type="ECO:0000313" key="3">
    <source>
        <dbReference type="Proteomes" id="UP000224080"/>
    </source>
</evidence>
<dbReference type="Proteomes" id="UP000224080">
    <property type="component" value="Unassembled WGS sequence"/>
</dbReference>
<evidence type="ECO:0000313" key="2">
    <source>
        <dbReference type="EMBL" id="PGH09995.1"/>
    </source>
</evidence>
<proteinExistence type="predicted"/>
<sequence length="236" mass="25638">MTNPTSTPGPTSMPTSTETAADTIELLESRLRRIEYLLTGEATWTGEPPRLTTATGFGEGVKPATTRLAKLEYELKTLANRVPAVRDVLGLYSRFPDLFQSIQPTNPSSSSSSSAAPHPPTIPTSLSQQALTSIILSYASAFPETASRLTSLKDLPIPAASLSTSLIELQPRLDRLAAVQEEQAAEIAALRARSALVAERWVEVGVLGGSEVWAEWEGRIERVERGVRRLERGREE</sequence>
<gene>
    <name evidence="2" type="ORF">GX51_00261</name>
</gene>
<keyword evidence="3" id="KW-1185">Reference proteome</keyword>
<evidence type="ECO:0000256" key="1">
    <source>
        <dbReference type="SAM" id="MobiDB-lite"/>
    </source>
</evidence>
<name>A0A2B7XM20_9EURO</name>
<accession>A0A2B7XM20</accession>
<evidence type="ECO:0008006" key="4">
    <source>
        <dbReference type="Google" id="ProtNLM"/>
    </source>
</evidence>
<comment type="caution">
    <text evidence="2">The sequence shown here is derived from an EMBL/GenBank/DDBJ whole genome shotgun (WGS) entry which is preliminary data.</text>
</comment>
<organism evidence="2 3">
    <name type="scientific">Blastomyces parvus</name>
    <dbReference type="NCBI Taxonomy" id="2060905"/>
    <lineage>
        <taxon>Eukaryota</taxon>
        <taxon>Fungi</taxon>
        <taxon>Dikarya</taxon>
        <taxon>Ascomycota</taxon>
        <taxon>Pezizomycotina</taxon>
        <taxon>Eurotiomycetes</taxon>
        <taxon>Eurotiomycetidae</taxon>
        <taxon>Onygenales</taxon>
        <taxon>Ajellomycetaceae</taxon>
        <taxon>Blastomyces</taxon>
    </lineage>
</organism>
<reference evidence="2 3" key="1">
    <citation type="submission" date="2017-10" db="EMBL/GenBank/DDBJ databases">
        <title>Comparative genomics in systemic dimorphic fungi from Ajellomycetaceae.</title>
        <authorList>
            <person name="Munoz J.F."/>
            <person name="Mcewen J.G."/>
            <person name="Clay O.K."/>
            <person name="Cuomo C.A."/>
        </authorList>
    </citation>
    <scope>NUCLEOTIDE SEQUENCE [LARGE SCALE GENOMIC DNA]</scope>
    <source>
        <strain evidence="2 3">UAMH130</strain>
    </source>
</reference>